<keyword evidence="4" id="KW-1185">Reference proteome</keyword>
<proteinExistence type="predicted"/>
<dbReference type="Gene3D" id="3.90.1570.30">
    <property type="match status" value="1"/>
</dbReference>
<evidence type="ECO:0000259" key="1">
    <source>
        <dbReference type="Pfam" id="PF03050"/>
    </source>
</evidence>
<evidence type="ECO:0000259" key="2">
    <source>
        <dbReference type="Pfam" id="PF04851"/>
    </source>
</evidence>
<dbReference type="AlphaFoldDB" id="A0AAJ0XFU7"/>
<dbReference type="GO" id="GO:0005524">
    <property type="term" value="F:ATP binding"/>
    <property type="evidence" value="ECO:0007669"/>
    <property type="project" value="InterPro"/>
</dbReference>
<dbReference type="SUPFAM" id="SSF52540">
    <property type="entry name" value="P-loop containing nucleoside triphosphate hydrolases"/>
    <property type="match status" value="1"/>
</dbReference>
<dbReference type="Pfam" id="PF04851">
    <property type="entry name" value="ResIII"/>
    <property type="match status" value="1"/>
</dbReference>
<reference evidence="3" key="1">
    <citation type="submission" date="2017-05" db="EMBL/GenBank/DDBJ databases">
        <authorList>
            <person name="Imhoff J.F."/>
            <person name="Rahn T."/>
            <person name="Kuenzel S."/>
            <person name="Neulinger S.C."/>
        </authorList>
    </citation>
    <scope>NUCLEOTIDE SEQUENCE</scope>
    <source>
        <strain evidence="3">DSM 4395</strain>
    </source>
</reference>
<dbReference type="Gene3D" id="3.40.50.300">
    <property type="entry name" value="P-loop containing nucleotide triphosphate hydrolases"/>
    <property type="match status" value="1"/>
</dbReference>
<organism evidence="3 4">
    <name type="scientific">Halochromatium salexigens</name>
    <name type="common">Chromatium salexigens</name>
    <dbReference type="NCBI Taxonomy" id="49447"/>
    <lineage>
        <taxon>Bacteria</taxon>
        <taxon>Pseudomonadati</taxon>
        <taxon>Pseudomonadota</taxon>
        <taxon>Gammaproteobacteria</taxon>
        <taxon>Chromatiales</taxon>
        <taxon>Chromatiaceae</taxon>
        <taxon>Halochromatium</taxon>
    </lineage>
</organism>
<feature type="domain" description="Transposase IS66 central" evidence="1">
    <location>
        <begin position="254"/>
        <end position="386"/>
    </location>
</feature>
<dbReference type="EMBL" id="NHSF01000054">
    <property type="protein sequence ID" value="MBK5930481.1"/>
    <property type="molecule type" value="Genomic_DNA"/>
</dbReference>
<accession>A0AAJ0XFU7</accession>
<name>A0AAJ0XFU7_HALSE</name>
<evidence type="ECO:0000313" key="4">
    <source>
        <dbReference type="Proteomes" id="UP001296967"/>
    </source>
</evidence>
<comment type="caution">
    <text evidence="3">The sequence shown here is derived from an EMBL/GenBank/DDBJ whole genome shotgun (WGS) entry which is preliminary data.</text>
</comment>
<evidence type="ECO:0000313" key="3">
    <source>
        <dbReference type="EMBL" id="MBK5930481.1"/>
    </source>
</evidence>
<dbReference type="Proteomes" id="UP001296967">
    <property type="component" value="Unassembled WGS sequence"/>
</dbReference>
<dbReference type="InterPro" id="IPR004291">
    <property type="entry name" value="Transposase_IS66_central"/>
</dbReference>
<feature type="domain" description="Helicase/UvrB N-terminal" evidence="2">
    <location>
        <begin position="175"/>
        <end position="250"/>
    </location>
</feature>
<dbReference type="GO" id="GO:0016787">
    <property type="term" value="F:hydrolase activity"/>
    <property type="evidence" value="ECO:0007669"/>
    <property type="project" value="InterPro"/>
</dbReference>
<sequence length="406" mass="45881">MNKKALTEADIRSKFITPALVGVNGDKWDLLTQIHEEVYFIKGRVIVRGKTVKRGVARRADYILFYKPNIPLALIEAKDNNHTVGDGMQQALDCAEMLDIPFVYSTNGDAFLEHDRTLTSGATLTAGAVIREIPLDQFPSPAELWARYCKAKGLAAEVQAVAVQDYFDDGSGRVPRYYQRIAINRTVEAVACGLNRILLVMATGTGKTYTAFQIIWRLWRSGAKQRILFLVDRNILADQTKTNDFKPFAYRHLPQRLRCWAHLTRKAQGLIDSLDHEAQAFGREVQDTFNTLTEAIQAARDGPPGELPTRYAPLLDQLRSACRRRLGHRHAKTNALAVELLNDWEAIFRVLEHPQWPITNNAAEQALRHWVIARRIMMGTRNEAGSRTFTLLASVIETCRQRGHPP</sequence>
<dbReference type="PANTHER" id="PTHR47396">
    <property type="entry name" value="TYPE I RESTRICTION ENZYME ECOKI R PROTEIN"/>
    <property type="match status" value="1"/>
</dbReference>
<reference evidence="3" key="2">
    <citation type="journal article" date="2020" name="Microorganisms">
        <title>Osmotic Adaptation and Compatible Solute Biosynthesis of Phototrophic Bacteria as Revealed from Genome Analyses.</title>
        <authorList>
            <person name="Imhoff J.F."/>
            <person name="Rahn T."/>
            <person name="Kunzel S."/>
            <person name="Keller A."/>
            <person name="Neulinger S.C."/>
        </authorList>
    </citation>
    <scope>NUCLEOTIDE SEQUENCE</scope>
    <source>
        <strain evidence="3">DSM 4395</strain>
    </source>
</reference>
<dbReference type="Pfam" id="PF03050">
    <property type="entry name" value="DDE_Tnp_IS66"/>
    <property type="match status" value="1"/>
</dbReference>
<dbReference type="InterPro" id="IPR027417">
    <property type="entry name" value="P-loop_NTPase"/>
</dbReference>
<dbReference type="GO" id="GO:0003677">
    <property type="term" value="F:DNA binding"/>
    <property type="evidence" value="ECO:0007669"/>
    <property type="project" value="InterPro"/>
</dbReference>
<dbReference type="GO" id="GO:0005829">
    <property type="term" value="C:cytosol"/>
    <property type="evidence" value="ECO:0007669"/>
    <property type="project" value="TreeGrafter"/>
</dbReference>
<dbReference type="PANTHER" id="PTHR47396:SF1">
    <property type="entry name" value="ATP-DEPENDENT HELICASE IRC3-RELATED"/>
    <property type="match status" value="1"/>
</dbReference>
<protein>
    <submittedName>
        <fullName evidence="3">Uncharacterized protein</fullName>
    </submittedName>
</protein>
<gene>
    <name evidence="3" type="ORF">CCR82_08100</name>
</gene>
<dbReference type="InterPro" id="IPR006935">
    <property type="entry name" value="Helicase/UvrB_N"/>
</dbReference>
<dbReference type="InterPro" id="IPR050742">
    <property type="entry name" value="Helicase_Restrict-Modif_Enz"/>
</dbReference>